<evidence type="ECO:0000259" key="2">
    <source>
        <dbReference type="PROSITE" id="PS50181"/>
    </source>
</evidence>
<dbReference type="PROSITE" id="PS50181">
    <property type="entry name" value="FBOX"/>
    <property type="match status" value="1"/>
</dbReference>
<evidence type="ECO:0000313" key="3">
    <source>
        <dbReference type="Proteomes" id="UP000095287"/>
    </source>
</evidence>
<accession>A0A1I7Z5J9</accession>
<dbReference type="AlphaFoldDB" id="A0A1I7Z5J9"/>
<dbReference type="WBParaSite" id="L893_g23040.t2">
    <property type="protein sequence ID" value="L893_g23040.t2"/>
    <property type="gene ID" value="L893_g23040"/>
</dbReference>
<protein>
    <submittedName>
        <fullName evidence="4">F-box domain-containing protein</fullName>
    </submittedName>
</protein>
<organism evidence="3 4">
    <name type="scientific">Steinernema glaseri</name>
    <dbReference type="NCBI Taxonomy" id="37863"/>
    <lineage>
        <taxon>Eukaryota</taxon>
        <taxon>Metazoa</taxon>
        <taxon>Ecdysozoa</taxon>
        <taxon>Nematoda</taxon>
        <taxon>Chromadorea</taxon>
        <taxon>Rhabditida</taxon>
        <taxon>Tylenchina</taxon>
        <taxon>Panagrolaimomorpha</taxon>
        <taxon>Strongyloidoidea</taxon>
        <taxon>Steinernematidae</taxon>
        <taxon>Steinernema</taxon>
    </lineage>
</organism>
<evidence type="ECO:0000313" key="4">
    <source>
        <dbReference type="WBParaSite" id="L893_g23040.t2"/>
    </source>
</evidence>
<name>A0A1I7Z5J9_9BILA</name>
<feature type="domain" description="F-box" evidence="2">
    <location>
        <begin position="67"/>
        <end position="117"/>
    </location>
</feature>
<keyword evidence="3" id="KW-1185">Reference proteome</keyword>
<feature type="signal peptide" evidence="1">
    <location>
        <begin position="1"/>
        <end position="22"/>
    </location>
</feature>
<keyword evidence="1" id="KW-0732">Signal</keyword>
<dbReference type="Pfam" id="PF12937">
    <property type="entry name" value="F-box-like"/>
    <property type="match status" value="1"/>
</dbReference>
<sequence length="303" mass="34843">MVVRLCDFICVNILIFVSEVQHDPNRKNPSEVRRERDAEMTTAHMLYAGEGDLEEAKRKFGRSTEANKTIKDLPPEILLEILSYLLYTDKFCKVRGVCRSFWPLINELDTCTTYFGVNLTKEGKVGIHKRFRPHRPVSQRKFGALPVNRKIALDIGTEFTIITVPFMEQMTNLLGAKIRFSRVYITFYKQQVKRAFRIKVSTLNSGWSSSRKSYHQESSTNNLGSVYIPGKTPREDLELLCVHLVAPNVEMLHVPSEDAEKRLPVAVWHGVFVKHHLDIANTRSSLQKLCHLLHEGDCDNRVF</sequence>
<reference evidence="4" key="1">
    <citation type="submission" date="2016-11" db="UniProtKB">
        <authorList>
            <consortium name="WormBaseParasite"/>
        </authorList>
    </citation>
    <scope>IDENTIFICATION</scope>
</reference>
<dbReference type="Gene3D" id="1.20.1280.50">
    <property type="match status" value="1"/>
</dbReference>
<evidence type="ECO:0000256" key="1">
    <source>
        <dbReference type="SAM" id="SignalP"/>
    </source>
</evidence>
<feature type="chain" id="PRO_5009313044" evidence="1">
    <location>
        <begin position="23"/>
        <end position="303"/>
    </location>
</feature>
<dbReference type="CDD" id="cd09917">
    <property type="entry name" value="F-box_SF"/>
    <property type="match status" value="1"/>
</dbReference>
<dbReference type="InterPro" id="IPR036047">
    <property type="entry name" value="F-box-like_dom_sf"/>
</dbReference>
<dbReference type="Proteomes" id="UP000095287">
    <property type="component" value="Unplaced"/>
</dbReference>
<dbReference type="SUPFAM" id="SSF81383">
    <property type="entry name" value="F-box domain"/>
    <property type="match status" value="1"/>
</dbReference>
<proteinExistence type="predicted"/>
<dbReference type="InterPro" id="IPR001810">
    <property type="entry name" value="F-box_dom"/>
</dbReference>